<dbReference type="AlphaFoldDB" id="A0A5D2CZM4"/>
<sequence length="132" mass="14983">MRRPLDFSAQIPITICKEIEKLARGFLLGTASSGRKPSLISWKYCYTLMLNGGLAIRKLQDQNKLLLLNLGFNLVLTQKSCAFMFYVINTMFVESSQRKYVKTTARSYGNPLRVFGMRLNRASFGLSVMGAW</sequence>
<feature type="transmembrane region" description="Helical" evidence="1">
    <location>
        <begin position="66"/>
        <end position="88"/>
    </location>
</feature>
<accession>A0A5D2CZM4</accession>
<keyword evidence="3" id="KW-1185">Reference proteome</keyword>
<gene>
    <name evidence="2" type="ORF">ES288_D04G100300v1</name>
</gene>
<proteinExistence type="predicted"/>
<evidence type="ECO:0000313" key="3">
    <source>
        <dbReference type="Proteomes" id="UP000323506"/>
    </source>
</evidence>
<name>A0A5D2CZM4_GOSDA</name>
<keyword evidence="1" id="KW-0472">Membrane</keyword>
<evidence type="ECO:0000313" key="2">
    <source>
        <dbReference type="EMBL" id="TYG73433.1"/>
    </source>
</evidence>
<dbReference type="EMBL" id="CM017704">
    <property type="protein sequence ID" value="TYG73433.1"/>
    <property type="molecule type" value="Genomic_DNA"/>
</dbReference>
<keyword evidence="1" id="KW-0812">Transmembrane</keyword>
<dbReference type="Proteomes" id="UP000323506">
    <property type="component" value="Chromosome D04"/>
</dbReference>
<keyword evidence="1" id="KW-1133">Transmembrane helix</keyword>
<organism evidence="2 3">
    <name type="scientific">Gossypium darwinii</name>
    <name type="common">Darwin's cotton</name>
    <name type="synonym">Gossypium barbadense var. darwinii</name>
    <dbReference type="NCBI Taxonomy" id="34276"/>
    <lineage>
        <taxon>Eukaryota</taxon>
        <taxon>Viridiplantae</taxon>
        <taxon>Streptophyta</taxon>
        <taxon>Embryophyta</taxon>
        <taxon>Tracheophyta</taxon>
        <taxon>Spermatophyta</taxon>
        <taxon>Magnoliopsida</taxon>
        <taxon>eudicotyledons</taxon>
        <taxon>Gunneridae</taxon>
        <taxon>Pentapetalae</taxon>
        <taxon>rosids</taxon>
        <taxon>malvids</taxon>
        <taxon>Malvales</taxon>
        <taxon>Malvaceae</taxon>
        <taxon>Malvoideae</taxon>
        <taxon>Gossypium</taxon>
    </lineage>
</organism>
<evidence type="ECO:0000256" key="1">
    <source>
        <dbReference type="SAM" id="Phobius"/>
    </source>
</evidence>
<protein>
    <submittedName>
        <fullName evidence="2">Uncharacterized protein</fullName>
    </submittedName>
</protein>
<reference evidence="2 3" key="1">
    <citation type="submission" date="2019-06" db="EMBL/GenBank/DDBJ databases">
        <title>WGS assembly of Gossypium darwinii.</title>
        <authorList>
            <person name="Chen Z.J."/>
            <person name="Sreedasyam A."/>
            <person name="Ando A."/>
            <person name="Song Q."/>
            <person name="De L."/>
            <person name="Hulse-Kemp A."/>
            <person name="Ding M."/>
            <person name="Ye W."/>
            <person name="Kirkbride R."/>
            <person name="Jenkins J."/>
            <person name="Plott C."/>
            <person name="Lovell J."/>
            <person name="Lin Y.-M."/>
            <person name="Vaughn R."/>
            <person name="Liu B."/>
            <person name="Li W."/>
            <person name="Simpson S."/>
            <person name="Scheffler B."/>
            <person name="Saski C."/>
            <person name="Grover C."/>
            <person name="Hu G."/>
            <person name="Conover J."/>
            <person name="Carlson J."/>
            <person name="Shu S."/>
            <person name="Boston L."/>
            <person name="Williams M."/>
            <person name="Peterson D."/>
            <person name="Mcgee K."/>
            <person name="Jones D."/>
            <person name="Wendel J."/>
            <person name="Stelly D."/>
            <person name="Grimwood J."/>
            <person name="Schmutz J."/>
        </authorList>
    </citation>
    <scope>NUCLEOTIDE SEQUENCE [LARGE SCALE GENOMIC DNA]</scope>
    <source>
        <strain evidence="2">1808015.09</strain>
    </source>
</reference>